<dbReference type="Gene3D" id="3.30.450.20">
    <property type="entry name" value="PAS domain"/>
    <property type="match status" value="1"/>
</dbReference>
<organism evidence="14 15">
    <name type="scientific">Fibrella aestuarina BUZ 2</name>
    <dbReference type="NCBI Taxonomy" id="1166018"/>
    <lineage>
        <taxon>Bacteria</taxon>
        <taxon>Pseudomonadati</taxon>
        <taxon>Bacteroidota</taxon>
        <taxon>Cytophagia</taxon>
        <taxon>Cytophagales</taxon>
        <taxon>Spirosomataceae</taxon>
        <taxon>Fibrella</taxon>
    </lineage>
</organism>
<dbReference type="GO" id="GO:0009881">
    <property type="term" value="F:photoreceptor activity"/>
    <property type="evidence" value="ECO:0007669"/>
    <property type="project" value="UniProtKB-KW"/>
</dbReference>
<feature type="domain" description="Histidine kinase" evidence="13">
    <location>
        <begin position="531"/>
        <end position="747"/>
    </location>
</feature>
<dbReference type="STRING" id="1166018.FAES_0306"/>
<evidence type="ECO:0000256" key="1">
    <source>
        <dbReference type="ARBA" id="ARBA00000085"/>
    </source>
</evidence>
<dbReference type="GO" id="GO:0000156">
    <property type="term" value="F:phosphorelay response regulator activity"/>
    <property type="evidence" value="ECO:0007669"/>
    <property type="project" value="TreeGrafter"/>
</dbReference>
<dbReference type="PROSITE" id="PS50046">
    <property type="entry name" value="PHYTOCHROME_2"/>
    <property type="match status" value="1"/>
</dbReference>
<evidence type="ECO:0000256" key="10">
    <source>
        <dbReference type="ARBA" id="ARBA00023170"/>
    </source>
</evidence>
<dbReference type="GO" id="GO:0030295">
    <property type="term" value="F:protein kinase activator activity"/>
    <property type="evidence" value="ECO:0007669"/>
    <property type="project" value="TreeGrafter"/>
</dbReference>
<dbReference type="InterPro" id="IPR013515">
    <property type="entry name" value="Phytochrome_cen-reg"/>
</dbReference>
<keyword evidence="4" id="KW-0600">Photoreceptor protein</keyword>
<gene>
    <name evidence="14" type="ORF">FAES_0306</name>
</gene>
<evidence type="ECO:0000256" key="6">
    <source>
        <dbReference type="ARBA" id="ARBA00022606"/>
    </source>
</evidence>
<dbReference type="Pfam" id="PF00512">
    <property type="entry name" value="HisKA"/>
    <property type="match status" value="1"/>
</dbReference>
<evidence type="ECO:0000256" key="9">
    <source>
        <dbReference type="ARBA" id="ARBA00022991"/>
    </source>
</evidence>
<dbReference type="Pfam" id="PF01590">
    <property type="entry name" value="GAF"/>
    <property type="match status" value="1"/>
</dbReference>
<evidence type="ECO:0000256" key="4">
    <source>
        <dbReference type="ARBA" id="ARBA00022543"/>
    </source>
</evidence>
<dbReference type="Pfam" id="PF00360">
    <property type="entry name" value="PHY"/>
    <property type="match status" value="1"/>
</dbReference>
<evidence type="ECO:0000256" key="7">
    <source>
        <dbReference type="ARBA" id="ARBA00022679"/>
    </source>
</evidence>
<evidence type="ECO:0000256" key="11">
    <source>
        <dbReference type="SAM" id="Coils"/>
    </source>
</evidence>
<dbReference type="GO" id="GO:0007234">
    <property type="term" value="P:osmosensory signaling via phosphorelay pathway"/>
    <property type="evidence" value="ECO:0007669"/>
    <property type="project" value="TreeGrafter"/>
</dbReference>
<dbReference type="InterPro" id="IPR001294">
    <property type="entry name" value="Phytochrome"/>
</dbReference>
<keyword evidence="11" id="KW-0175">Coiled coil</keyword>
<dbReference type="Pfam" id="PF08446">
    <property type="entry name" value="PAS_2"/>
    <property type="match status" value="1"/>
</dbReference>
<dbReference type="InterPro" id="IPR016132">
    <property type="entry name" value="Phyto_chromo_attachment"/>
</dbReference>
<dbReference type="GO" id="GO:0006355">
    <property type="term" value="P:regulation of DNA-templated transcription"/>
    <property type="evidence" value="ECO:0007669"/>
    <property type="project" value="InterPro"/>
</dbReference>
<keyword evidence="10" id="KW-0675">Receptor</keyword>
<dbReference type="Gene3D" id="3.30.565.10">
    <property type="entry name" value="Histidine kinase-like ATPase, C-terminal domain"/>
    <property type="match status" value="1"/>
</dbReference>
<protein>
    <recommendedName>
        <fullName evidence="3">histidine kinase</fullName>
        <ecNumber evidence="3">2.7.13.3</ecNumber>
    </recommendedName>
</protein>
<dbReference type="InterPro" id="IPR005467">
    <property type="entry name" value="His_kinase_dom"/>
</dbReference>
<dbReference type="Pfam" id="PF02518">
    <property type="entry name" value="HATPase_c"/>
    <property type="match status" value="1"/>
</dbReference>
<dbReference type="SUPFAM" id="SSF55785">
    <property type="entry name" value="PYP-like sensor domain (PAS domain)"/>
    <property type="match status" value="1"/>
</dbReference>
<keyword evidence="15" id="KW-1185">Reference proteome</keyword>
<dbReference type="EMBL" id="HE796683">
    <property type="protein sequence ID" value="CCG98320.1"/>
    <property type="molecule type" value="Genomic_DNA"/>
</dbReference>
<dbReference type="SMART" id="SM00388">
    <property type="entry name" value="HisKA"/>
    <property type="match status" value="1"/>
</dbReference>
<proteinExistence type="inferred from homology"/>
<dbReference type="eggNOG" id="COG4251">
    <property type="taxonomic scope" value="Bacteria"/>
</dbReference>
<evidence type="ECO:0000256" key="8">
    <source>
        <dbReference type="ARBA" id="ARBA00022777"/>
    </source>
</evidence>
<dbReference type="SUPFAM" id="SSF47384">
    <property type="entry name" value="Homodimeric domain of signal transducing histidine kinase"/>
    <property type="match status" value="1"/>
</dbReference>
<evidence type="ECO:0000256" key="3">
    <source>
        <dbReference type="ARBA" id="ARBA00012438"/>
    </source>
</evidence>
<dbReference type="InterPro" id="IPR036890">
    <property type="entry name" value="HATPase_C_sf"/>
</dbReference>
<keyword evidence="6" id="KW-0716">Sensory transduction</keyword>
<dbReference type="FunFam" id="3.30.565.10:FF:000006">
    <property type="entry name" value="Sensor histidine kinase WalK"/>
    <property type="match status" value="1"/>
</dbReference>
<dbReference type="HOGENOM" id="CLU_000445_50_1_10"/>
<dbReference type="Gene3D" id="1.10.287.130">
    <property type="match status" value="1"/>
</dbReference>
<dbReference type="PATRIC" id="fig|1166018.3.peg.313"/>
<feature type="domain" description="Phytochrome chromophore attachment site" evidence="12">
    <location>
        <begin position="146"/>
        <end position="305"/>
    </location>
</feature>
<name>I0K2G7_9BACT</name>
<dbReference type="InterPro" id="IPR029016">
    <property type="entry name" value="GAF-like_dom_sf"/>
</dbReference>
<sequence length="748" mass="85185">MKPAYDVTNCDQEPIQWPGFIQSHGYLLALDPTTFTIWQASENIEVITHQPAADLIGKPIVDVSFGDQPGTLMQHLLTLAMQYNSLESFNPYQVTINGRTWYILLHLHDGALILEMEPVNTEKGIFSVTMPILLSQTMSETQRSHSISSLFSKIAPKIKEITGFERVMIYRFSEDWHGEVIAEAREAHLEPFLGLHYPASDIPKQAREMYKINLVRSVVDVQEHHVPLYPVNYAQHNRPLDLTHASLRAVSLLHIEYLKNMGVRSSMSISLIYRGELWGLIACHHYSGPRFIDYPTRQSVKLISQLLSTALEIRKDDDDADFAQQLQNHEQTLYHQMLGDWDVVQGLTKHSTTVLDMNTATGAALMFEGKLYTLGDTPPDDEIVNLVSWLKTTSTETVFQTNQLPNLYPAAEAYRDRASGLLAMMLSREMDEYLLWFKPEQIQTVLWGGNPEKPVTIDEKGEGRISPRKSFDKWAELVRNKSVPWRQVEVSVALRLREDLLQLVTQKANQIRALNEQLRLAYEELEAFSYTVSHDLRTPLSSIKSYLEIYQEDYGDRMDDGAKGLFGKVVKASDRMSMLIRNVMHYSRTSRNEITVERLTMPSLLHQIQDELQVALAGSGHQVTISIGETPDLYGDHTMVTQVFSNLMSNAVKYSRHVDKPHVSVQGQENEHEIIYSVTDNGIGIDMRQAGKVFELFKRLDSAADYEGYGVGLAIVKRIMSRHRGKVWFNSTPYQATTFYVSFPKIAQ</sequence>
<evidence type="ECO:0000313" key="15">
    <source>
        <dbReference type="Proteomes" id="UP000011058"/>
    </source>
</evidence>
<reference evidence="14 15" key="1">
    <citation type="journal article" date="2012" name="J. Bacteriol.">
        <title>Genome Sequence of Fibrella aestuarina BUZ 2T, a Filamentous Marine Bacterium.</title>
        <authorList>
            <person name="Filippini M."/>
            <person name="Qi W."/>
            <person name="Blom J."/>
            <person name="Goesmann A."/>
            <person name="Smits T.H."/>
            <person name="Bagheri H.C."/>
        </authorList>
    </citation>
    <scope>NUCLEOTIDE SEQUENCE [LARGE SCALE GENOMIC DNA]</scope>
    <source>
        <strain evidence="15">BUZ 2T</strain>
    </source>
</reference>
<keyword evidence="7" id="KW-0808">Transferase</keyword>
<accession>I0K2G7</accession>
<evidence type="ECO:0000313" key="14">
    <source>
        <dbReference type="EMBL" id="CCG98320.1"/>
    </source>
</evidence>
<evidence type="ECO:0000259" key="13">
    <source>
        <dbReference type="PROSITE" id="PS50109"/>
    </source>
</evidence>
<dbReference type="OrthoDB" id="9766459at2"/>
<dbReference type="GO" id="GO:0009584">
    <property type="term" value="P:detection of visible light"/>
    <property type="evidence" value="ECO:0007669"/>
    <property type="project" value="InterPro"/>
</dbReference>
<dbReference type="SMART" id="SM00387">
    <property type="entry name" value="HATPase_c"/>
    <property type="match status" value="1"/>
</dbReference>
<dbReference type="InterPro" id="IPR003661">
    <property type="entry name" value="HisK_dim/P_dom"/>
</dbReference>
<keyword evidence="5" id="KW-0597">Phosphoprotein</keyword>
<dbReference type="InterPro" id="IPR035965">
    <property type="entry name" value="PAS-like_dom_sf"/>
</dbReference>
<dbReference type="Gene3D" id="3.30.450.270">
    <property type="match status" value="1"/>
</dbReference>
<dbReference type="PANTHER" id="PTHR42878">
    <property type="entry name" value="TWO-COMPONENT HISTIDINE KINASE"/>
    <property type="match status" value="1"/>
</dbReference>
<evidence type="ECO:0000256" key="2">
    <source>
        <dbReference type="ARBA" id="ARBA00006402"/>
    </source>
</evidence>
<keyword evidence="8 14" id="KW-0418">Kinase</keyword>
<dbReference type="InterPro" id="IPR036097">
    <property type="entry name" value="HisK_dim/P_sf"/>
</dbReference>
<dbReference type="SUPFAM" id="SSF55874">
    <property type="entry name" value="ATPase domain of HSP90 chaperone/DNA topoisomerase II/histidine kinase"/>
    <property type="match status" value="1"/>
</dbReference>
<dbReference type="InterPro" id="IPR013654">
    <property type="entry name" value="PAS_2"/>
</dbReference>
<dbReference type="Proteomes" id="UP000011058">
    <property type="component" value="Chromosome"/>
</dbReference>
<evidence type="ECO:0000259" key="12">
    <source>
        <dbReference type="PROSITE" id="PS50046"/>
    </source>
</evidence>
<dbReference type="PROSITE" id="PS50109">
    <property type="entry name" value="HIS_KIN"/>
    <property type="match status" value="1"/>
</dbReference>
<dbReference type="RefSeq" id="WP_015329420.1">
    <property type="nucleotide sequence ID" value="NC_020054.1"/>
</dbReference>
<dbReference type="InterPro" id="IPR050351">
    <property type="entry name" value="BphY/WalK/GraS-like"/>
</dbReference>
<dbReference type="SUPFAM" id="SSF55781">
    <property type="entry name" value="GAF domain-like"/>
    <property type="match status" value="2"/>
</dbReference>
<dbReference type="InterPro" id="IPR043150">
    <property type="entry name" value="Phytochrome_PHY_sf"/>
</dbReference>
<comment type="catalytic activity">
    <reaction evidence="1">
        <text>ATP + protein L-histidine = ADP + protein N-phospho-L-histidine.</text>
        <dbReference type="EC" id="2.7.13.3"/>
    </reaction>
</comment>
<dbReference type="InterPro" id="IPR003018">
    <property type="entry name" value="GAF"/>
</dbReference>
<dbReference type="KEGG" id="fae:FAES_0306"/>
<comment type="similarity">
    <text evidence="2">In the N-terminal section; belongs to the phytochrome family.</text>
</comment>
<dbReference type="PANTHER" id="PTHR42878:SF15">
    <property type="entry name" value="BACTERIOPHYTOCHROME"/>
    <property type="match status" value="1"/>
</dbReference>
<evidence type="ECO:0000256" key="5">
    <source>
        <dbReference type="ARBA" id="ARBA00022553"/>
    </source>
</evidence>
<dbReference type="AlphaFoldDB" id="I0K2G7"/>
<dbReference type="Gene3D" id="3.30.450.40">
    <property type="match status" value="1"/>
</dbReference>
<dbReference type="SMART" id="SM00065">
    <property type="entry name" value="GAF"/>
    <property type="match status" value="1"/>
</dbReference>
<dbReference type="CDD" id="cd00082">
    <property type="entry name" value="HisKA"/>
    <property type="match status" value="1"/>
</dbReference>
<keyword evidence="9" id="KW-0157">Chromophore</keyword>
<dbReference type="InterPro" id="IPR003594">
    <property type="entry name" value="HATPase_dom"/>
</dbReference>
<dbReference type="GO" id="GO:0000155">
    <property type="term" value="F:phosphorelay sensor kinase activity"/>
    <property type="evidence" value="ECO:0007669"/>
    <property type="project" value="InterPro"/>
</dbReference>
<feature type="coiled-coil region" evidence="11">
    <location>
        <begin position="497"/>
        <end position="524"/>
    </location>
</feature>
<dbReference type="PRINTS" id="PR01033">
    <property type="entry name" value="PHYTOCHROME"/>
</dbReference>
<dbReference type="EC" id="2.7.13.3" evidence="3"/>